<feature type="chain" id="PRO_5037831720" evidence="2">
    <location>
        <begin position="32"/>
        <end position="286"/>
    </location>
</feature>
<evidence type="ECO:0000256" key="1">
    <source>
        <dbReference type="ARBA" id="ARBA00022729"/>
    </source>
</evidence>
<feature type="signal peptide" evidence="2">
    <location>
        <begin position="1"/>
        <end position="31"/>
    </location>
</feature>
<dbReference type="SMART" id="SM00062">
    <property type="entry name" value="PBPb"/>
    <property type="match status" value="1"/>
</dbReference>
<dbReference type="AlphaFoldDB" id="A0A953NA54"/>
<keyword evidence="1 2" id="KW-0732">Signal</keyword>
<evidence type="ECO:0000256" key="2">
    <source>
        <dbReference type="SAM" id="SignalP"/>
    </source>
</evidence>
<keyword evidence="5" id="KW-1185">Reference proteome</keyword>
<evidence type="ECO:0000259" key="3">
    <source>
        <dbReference type="SMART" id="SM00062"/>
    </source>
</evidence>
<evidence type="ECO:0000313" key="4">
    <source>
        <dbReference type="EMBL" id="MBZ1351099.1"/>
    </source>
</evidence>
<proteinExistence type="predicted"/>
<dbReference type="PANTHER" id="PTHR35936:SF17">
    <property type="entry name" value="ARGININE-BINDING EXTRACELLULAR PROTEIN ARTP"/>
    <property type="match status" value="1"/>
</dbReference>
<dbReference type="RefSeq" id="WP_259661519.1">
    <property type="nucleotide sequence ID" value="NZ_JAHXRI010000010.1"/>
</dbReference>
<name>A0A953NA54_9BURK</name>
<organism evidence="4 5">
    <name type="scientific">Zwartia hollandica</name>
    <dbReference type="NCBI Taxonomy" id="324606"/>
    <lineage>
        <taxon>Bacteria</taxon>
        <taxon>Pseudomonadati</taxon>
        <taxon>Pseudomonadota</taxon>
        <taxon>Betaproteobacteria</taxon>
        <taxon>Burkholderiales</taxon>
        <taxon>Alcaligenaceae</taxon>
        <taxon>Zwartia</taxon>
    </lineage>
</organism>
<dbReference type="EMBL" id="JAHXRI010000010">
    <property type="protein sequence ID" value="MBZ1351099.1"/>
    <property type="molecule type" value="Genomic_DNA"/>
</dbReference>
<gene>
    <name evidence="4" type="ORF">KZZ10_10625</name>
</gene>
<dbReference type="SUPFAM" id="SSF53850">
    <property type="entry name" value="Periplasmic binding protein-like II"/>
    <property type="match status" value="1"/>
</dbReference>
<feature type="domain" description="Solute-binding protein family 3/N-terminal" evidence="3">
    <location>
        <begin position="34"/>
        <end position="255"/>
    </location>
</feature>
<dbReference type="PANTHER" id="PTHR35936">
    <property type="entry name" value="MEMBRANE-BOUND LYTIC MUREIN TRANSGLYCOSYLASE F"/>
    <property type="match status" value="1"/>
</dbReference>
<dbReference type="Pfam" id="PF00497">
    <property type="entry name" value="SBP_bac_3"/>
    <property type="match status" value="1"/>
</dbReference>
<comment type="caution">
    <text evidence="4">The sequence shown here is derived from an EMBL/GenBank/DDBJ whole genome shotgun (WGS) entry which is preliminary data.</text>
</comment>
<evidence type="ECO:0000313" key="5">
    <source>
        <dbReference type="Proteomes" id="UP000739565"/>
    </source>
</evidence>
<dbReference type="InterPro" id="IPR001638">
    <property type="entry name" value="Solute-binding_3/MltF_N"/>
</dbReference>
<reference evidence="4" key="1">
    <citation type="submission" date="2021-07" db="EMBL/GenBank/DDBJ databases">
        <title>New genus and species of the family Alcaligenaceae.</title>
        <authorList>
            <person name="Hahn M.W."/>
        </authorList>
    </citation>
    <scope>NUCLEOTIDE SEQUENCE</scope>
    <source>
        <strain evidence="4">LF4-65</strain>
    </source>
</reference>
<accession>A0A953NA54</accession>
<sequence length="286" mass="30238">MMTSLTSLSNRAGRFGLVLALSAACASAAWANKPLATGVDATFAPHAMPKLGGGIDGFNVELGHALAKQLGTTITIDGTEFSALIPGLNAKKYDFVLAPTTVTEARAKALLFSEGYLNTDFAFVQDKKTADMKSLDDLKGKTISVNKGSAYESWARDNAAKYGFKFDVYATNADAIQAVQSGRAYANMAGNTVAAWAAKQNPAVKMTYVMSTGLVWSLAFRLDDKEGRDRISSALKCLKQNGTVSKLAQKWFGFTPAPGSAAVTITPGQGVPNMPGYDPTPVNLKC</sequence>
<dbReference type="Proteomes" id="UP000739565">
    <property type="component" value="Unassembled WGS sequence"/>
</dbReference>
<dbReference type="Gene3D" id="3.40.190.10">
    <property type="entry name" value="Periplasmic binding protein-like II"/>
    <property type="match status" value="2"/>
</dbReference>
<protein>
    <submittedName>
        <fullName evidence="4">Transporter substrate-binding domain-containing protein</fullName>
    </submittedName>
</protein>